<dbReference type="OrthoDB" id="147688at2"/>
<comment type="caution">
    <text evidence="9">The sequence shown here is derived from an EMBL/GenBank/DDBJ whole genome shotgun (WGS) entry which is preliminary data.</text>
</comment>
<evidence type="ECO:0000256" key="5">
    <source>
        <dbReference type="ARBA" id="ARBA00022989"/>
    </source>
</evidence>
<feature type="transmembrane region" description="Helical" evidence="7">
    <location>
        <begin position="231"/>
        <end position="257"/>
    </location>
</feature>
<feature type="transmembrane region" description="Helical" evidence="7">
    <location>
        <begin position="171"/>
        <end position="190"/>
    </location>
</feature>
<evidence type="ECO:0000256" key="1">
    <source>
        <dbReference type="ARBA" id="ARBA00004651"/>
    </source>
</evidence>
<organism evidence="9 10">
    <name type="scientific">Kribbella caucasensis</name>
    <dbReference type="NCBI Taxonomy" id="2512215"/>
    <lineage>
        <taxon>Bacteria</taxon>
        <taxon>Bacillati</taxon>
        <taxon>Actinomycetota</taxon>
        <taxon>Actinomycetes</taxon>
        <taxon>Propionibacteriales</taxon>
        <taxon>Kribbellaceae</taxon>
        <taxon>Kribbella</taxon>
    </lineage>
</organism>
<evidence type="ECO:0000256" key="6">
    <source>
        <dbReference type="ARBA" id="ARBA00023136"/>
    </source>
</evidence>
<dbReference type="InterPro" id="IPR035906">
    <property type="entry name" value="MetI-like_sf"/>
</dbReference>
<evidence type="ECO:0000256" key="2">
    <source>
        <dbReference type="ARBA" id="ARBA00022448"/>
    </source>
</evidence>
<dbReference type="Pfam" id="PF00528">
    <property type="entry name" value="BPD_transp_1"/>
    <property type="match status" value="1"/>
</dbReference>
<dbReference type="Gene3D" id="1.10.3720.10">
    <property type="entry name" value="MetI-like"/>
    <property type="match status" value="1"/>
</dbReference>
<dbReference type="PANTHER" id="PTHR43163:SF6">
    <property type="entry name" value="DIPEPTIDE TRANSPORT SYSTEM PERMEASE PROTEIN DPPB-RELATED"/>
    <property type="match status" value="1"/>
</dbReference>
<dbReference type="PROSITE" id="PS50928">
    <property type="entry name" value="ABC_TM1"/>
    <property type="match status" value="1"/>
</dbReference>
<dbReference type="CDD" id="cd06261">
    <property type="entry name" value="TM_PBP2"/>
    <property type="match status" value="1"/>
</dbReference>
<dbReference type="EMBL" id="SNWQ01000007">
    <property type="protein sequence ID" value="TDO48485.1"/>
    <property type="molecule type" value="Genomic_DNA"/>
</dbReference>
<dbReference type="InterPro" id="IPR000515">
    <property type="entry name" value="MetI-like"/>
</dbReference>
<keyword evidence="10" id="KW-1185">Reference proteome</keyword>
<comment type="subcellular location">
    <subcellularLocation>
        <location evidence="1 7">Cell membrane</location>
        <topology evidence="1 7">Multi-pass membrane protein</topology>
    </subcellularLocation>
</comment>
<dbReference type="Pfam" id="PF19300">
    <property type="entry name" value="BPD_transp_1_N"/>
    <property type="match status" value="1"/>
</dbReference>
<feature type="domain" description="ABC transmembrane type-1" evidence="8">
    <location>
        <begin position="99"/>
        <end position="296"/>
    </location>
</feature>
<evidence type="ECO:0000313" key="10">
    <source>
        <dbReference type="Proteomes" id="UP000295388"/>
    </source>
</evidence>
<gene>
    <name evidence="9" type="ORF">EV643_107114</name>
</gene>
<feature type="transmembrane region" description="Helical" evidence="7">
    <location>
        <begin position="277"/>
        <end position="300"/>
    </location>
</feature>
<keyword evidence="2 7" id="KW-0813">Transport</keyword>
<keyword evidence="3" id="KW-1003">Cell membrane</keyword>
<dbReference type="Proteomes" id="UP000295388">
    <property type="component" value="Unassembled WGS sequence"/>
</dbReference>
<name>A0A4R6KEP4_9ACTN</name>
<evidence type="ECO:0000256" key="3">
    <source>
        <dbReference type="ARBA" id="ARBA00022475"/>
    </source>
</evidence>
<evidence type="ECO:0000256" key="7">
    <source>
        <dbReference type="RuleBase" id="RU363032"/>
    </source>
</evidence>
<reference evidence="9 10" key="1">
    <citation type="submission" date="2019-03" db="EMBL/GenBank/DDBJ databases">
        <title>Genomic Encyclopedia of Type Strains, Phase III (KMG-III): the genomes of soil and plant-associated and newly described type strains.</title>
        <authorList>
            <person name="Whitman W."/>
        </authorList>
    </citation>
    <scope>NUCLEOTIDE SEQUENCE [LARGE SCALE GENOMIC DNA]</scope>
    <source>
        <strain evidence="9 10">VKM Ac-2527</strain>
    </source>
</reference>
<protein>
    <submittedName>
        <fullName evidence="9">Peptide/nickel transport system permease protein</fullName>
    </submittedName>
</protein>
<dbReference type="RefSeq" id="WP_133800911.1">
    <property type="nucleotide sequence ID" value="NZ_SNWQ01000007.1"/>
</dbReference>
<evidence type="ECO:0000259" key="8">
    <source>
        <dbReference type="PROSITE" id="PS50928"/>
    </source>
</evidence>
<dbReference type="GO" id="GO:0055085">
    <property type="term" value="P:transmembrane transport"/>
    <property type="evidence" value="ECO:0007669"/>
    <property type="project" value="InterPro"/>
</dbReference>
<evidence type="ECO:0000313" key="9">
    <source>
        <dbReference type="EMBL" id="TDO48485.1"/>
    </source>
</evidence>
<keyword evidence="5 7" id="KW-1133">Transmembrane helix</keyword>
<keyword evidence="6 7" id="KW-0472">Membrane</keyword>
<dbReference type="SUPFAM" id="SSF161098">
    <property type="entry name" value="MetI-like"/>
    <property type="match status" value="1"/>
</dbReference>
<evidence type="ECO:0000256" key="4">
    <source>
        <dbReference type="ARBA" id="ARBA00022692"/>
    </source>
</evidence>
<feature type="transmembrane region" description="Helical" evidence="7">
    <location>
        <begin position="95"/>
        <end position="118"/>
    </location>
</feature>
<feature type="transmembrane region" description="Helical" evidence="7">
    <location>
        <begin position="149"/>
        <end position="165"/>
    </location>
</feature>
<dbReference type="InterPro" id="IPR045621">
    <property type="entry name" value="BPD_transp_1_N"/>
</dbReference>
<accession>A0A4R6KEP4</accession>
<keyword evidence="4 7" id="KW-0812">Transmembrane</keyword>
<dbReference type="GO" id="GO:0005886">
    <property type="term" value="C:plasma membrane"/>
    <property type="evidence" value="ECO:0007669"/>
    <property type="project" value="UniProtKB-SubCell"/>
</dbReference>
<sequence length="314" mass="33438">MRFLVRRLTVLVAALLAVSFLVFLIPYLTPGDPTRKILRGRVNAMDIDPAQLESLRAQYGLDRPVLVQYADWLATAVRGDFGYSYTSQAAVMPQIGAAAMVTLVLAVGALGLAIAVALPSGILAAMRRGGPVDTAITTVTQAFVAVPEYWLAPLLILVFAVKFGALPSAGWAGPAWMILPCVTLALRPISYFTQITRASMAEVLDSPYIVGARARGLGYYRTILRHGIRNALIPVVTLLSVWLGGLLGGSVVVEVIFGIPGMGRLVFNAVHNGDIPMIQASMVTIVTITVLLATVTDVLYTVINPTVRGSHVGS</sequence>
<dbReference type="PANTHER" id="PTHR43163">
    <property type="entry name" value="DIPEPTIDE TRANSPORT SYSTEM PERMEASE PROTEIN DPPB-RELATED"/>
    <property type="match status" value="1"/>
</dbReference>
<comment type="similarity">
    <text evidence="7">Belongs to the binding-protein-dependent transport system permease family.</text>
</comment>
<proteinExistence type="inferred from homology"/>
<dbReference type="AlphaFoldDB" id="A0A4R6KEP4"/>